<geneLocation type="plasmid" evidence="9">
    <name>unnamed</name>
</geneLocation>
<evidence type="ECO:0000256" key="4">
    <source>
        <dbReference type="ARBA" id="ARBA00023136"/>
    </source>
</evidence>
<keyword evidence="7 9" id="KW-0449">Lipoprotein</keyword>
<dbReference type="Pfam" id="PF03304">
    <property type="entry name" value="Mlp"/>
    <property type="match status" value="1"/>
</dbReference>
<evidence type="ECO:0000256" key="3">
    <source>
        <dbReference type="ARBA" id="ARBA00022729"/>
    </source>
</evidence>
<comment type="function">
    <text evidence="8">An outer membrane protein that may participate in pathogenesis. Some human Lyme disease patients have antibodies against this protein. The Mlp proteins probably undergo intragenic recombination, generating new alleles.</text>
</comment>
<geneLocation type="plasmid" evidence="10 11">
    <name>pZSt-lp92</name>
</geneLocation>
<comment type="subcellular location">
    <subcellularLocation>
        <location evidence="1">Cell outer membrane</location>
        <topology evidence="1">Lipid-anchor</topology>
    </subcellularLocation>
</comment>
<dbReference type="InterPro" id="IPR004983">
    <property type="entry name" value="Mlp"/>
</dbReference>
<evidence type="ECO:0000256" key="6">
    <source>
        <dbReference type="ARBA" id="ARBA00023237"/>
    </source>
</evidence>
<dbReference type="Proteomes" id="UP001164513">
    <property type="component" value="Plasmid pZSt-lp92"/>
</dbReference>
<protein>
    <submittedName>
        <fullName evidence="9">Mlp family lipoprotein</fullName>
    </submittedName>
</protein>
<sequence>MTKFTNYLIFCSTLVLYCCGEHNPIVTSDSNRTQDDLQTNYNENIALTADEQQKFNTFQIGLDTIIEKTKNILTNKKNMKLLSQNKIEESQNIVNKYPNFRTWLSNNSTKKKKLANAFTTIYNFLEEQRLLKSSNLSSEQLIINTLNCFSENKVNPQCNNTDYAYIDSNLHLKEVFHYLIMSLHIKNTNEEIFKNMQDILLSAKGYLNALIKSFEYEKILRPKLNYNQKQGLNFLKQALSAHNLKKVLRSNEDKIKAVLDHMYNEMTKCNGDDVNKNTFKSNVNRYFNTLNHNQLDKFKDQVISTCGFGNK</sequence>
<organism evidence="9">
    <name type="scientific">Borrelia miyamotoi</name>
    <dbReference type="NCBI Taxonomy" id="47466"/>
    <lineage>
        <taxon>Bacteria</taxon>
        <taxon>Pseudomonadati</taxon>
        <taxon>Spirochaetota</taxon>
        <taxon>Spirochaetia</taxon>
        <taxon>Spirochaetales</taxon>
        <taxon>Borreliaceae</taxon>
        <taxon>Borrelia</taxon>
    </lineage>
</organism>
<dbReference type="EMBL" id="CP044633">
    <property type="protein sequence ID" value="QFP42483.1"/>
    <property type="molecule type" value="Genomic_DNA"/>
</dbReference>
<keyword evidence="4" id="KW-0472">Membrane</keyword>
<dbReference type="AlphaFoldDB" id="A0A5P8ARN9"/>
<dbReference type="EMBL" id="CP114721">
    <property type="protein sequence ID" value="WAZ72270.1"/>
    <property type="molecule type" value="Genomic_DNA"/>
</dbReference>
<evidence type="ECO:0000256" key="1">
    <source>
        <dbReference type="ARBA" id="ARBA00004459"/>
    </source>
</evidence>
<proteinExistence type="inferred from homology"/>
<evidence type="ECO:0000313" key="11">
    <source>
        <dbReference type="Proteomes" id="UP001164513"/>
    </source>
</evidence>
<evidence type="ECO:0000313" key="9">
    <source>
        <dbReference type="EMBL" id="QFP42483.1"/>
    </source>
</evidence>
<keyword evidence="6" id="KW-0998">Cell outer membrane</keyword>
<keyword evidence="3" id="KW-0732">Signal</keyword>
<evidence type="ECO:0000256" key="5">
    <source>
        <dbReference type="ARBA" id="ARBA00023139"/>
    </source>
</evidence>
<keyword evidence="5" id="KW-0564">Palmitate</keyword>
<dbReference type="RefSeq" id="WP_152305593.1">
    <property type="nucleotide sequence ID" value="NZ_CP044633.1"/>
</dbReference>
<evidence type="ECO:0000256" key="7">
    <source>
        <dbReference type="ARBA" id="ARBA00023288"/>
    </source>
</evidence>
<gene>
    <name evidence="9" type="ORF">F9Y90_05105</name>
    <name evidence="10" type="ORF">O5404_04370</name>
</gene>
<evidence type="ECO:0000313" key="10">
    <source>
        <dbReference type="EMBL" id="WAZ72270.1"/>
    </source>
</evidence>
<evidence type="ECO:0000256" key="2">
    <source>
        <dbReference type="ARBA" id="ARBA00008380"/>
    </source>
</evidence>
<comment type="similarity">
    <text evidence="2">Belongs to the Multicopy lipoprotein (Mlp) family.</text>
</comment>
<accession>A0A5P8ARN9</accession>
<reference evidence="10" key="2">
    <citation type="submission" date="2022-12" db="EMBL/GenBank/DDBJ databases">
        <title>B. miyamotoi WGS.</title>
        <authorList>
            <person name="Gabriele M."/>
            <person name="Kuleshov K.V."/>
            <person name="Hepner S."/>
            <person name="Hoornstra D."/>
            <person name="Hovius J.W."/>
            <person name="Platonov A.E."/>
            <person name="Fingerle V."/>
            <person name="Strube C."/>
        </authorList>
    </citation>
    <scope>NUCLEOTIDE SEQUENCE</scope>
    <source>
        <strain evidence="10">ZStruIII14-9</strain>
        <plasmid evidence="10">pZSt-lp92</plasmid>
    </source>
</reference>
<dbReference type="GO" id="GO:0009279">
    <property type="term" value="C:cell outer membrane"/>
    <property type="evidence" value="ECO:0007669"/>
    <property type="project" value="UniProtKB-SubCell"/>
</dbReference>
<name>A0A5P8ARN9_9SPIR</name>
<evidence type="ECO:0000256" key="8">
    <source>
        <dbReference type="ARBA" id="ARBA00046007"/>
    </source>
</evidence>
<keyword evidence="9" id="KW-0614">Plasmid</keyword>
<reference evidence="9" key="1">
    <citation type="submission" date="2019-10" db="EMBL/GenBank/DDBJ databases">
        <title>Whole genome sequencing of Borrelia miyamotoi strains isolated in Europe.</title>
        <authorList>
            <person name="Sprong H."/>
            <person name="Azagi T."/>
            <person name="Kuleshov K.V."/>
            <person name="Platonov A.E."/>
            <person name="Hoornstra D."/>
            <person name="Hovius J.W."/>
        </authorList>
    </citation>
    <scope>NUCLEOTIDE SEQUENCE</scope>
    <source>
        <strain evidence="9">NL-IR-2</strain>
        <plasmid evidence="9">unnamed</plasmid>
    </source>
</reference>